<dbReference type="OMA" id="DEKIHMY"/>
<dbReference type="GO" id="GO:1904262">
    <property type="term" value="P:negative regulation of TORC1 signaling"/>
    <property type="evidence" value="ECO:0007669"/>
    <property type="project" value="TreeGrafter"/>
</dbReference>
<sequence>MANQLFETLNPFKLDTIEYIDLSYPTNIYGYSDILLGSTNNSLKNQKQLLVSSRSNMISIHLEENSNNGSLHWIKNELISLPTLKENSTTATNMNTNSSNIKSPPLQSSPTKGNNSSFNVQQQSSQSSQQQQQSEIQYVSFNTYYDDSTSIIAITKVISNPMNQPLQTKGYLTFYMNKDINDSSNSINTNPIQQSNSILSTSQQKQQQQESNSLLSSMMNSQTINLDFIPFHITHSLYRFTDDSVKPVYLLSGGDEKIHLYYYSTEKHEFVEDNILNYFSEMVNINSCILRIEIKYFQHFRIVALSSQNGNILLSITNLYSKESKSEVFSLDGPVQSLKIFDSLVNTQLKNVYDFQPPSTESTKKTTSPPSSIATSIKSNNFSELIKNVNDNVKEWSNGRNTSGGNSPTNSSPTIQLNCVNLLVGSVVGYSVIFRDILNQMLSEMILLDYSDSFDSVTCIEIFDVDNDGENELLVGTYGMELLVYKFQTLTNLYTLHSHKQFSHPLLGIYKCQLMNDGIDQLVIITMYGVYIMRLPIHHYQDNLKSKLNLLKEIISLQLQLKQ</sequence>
<protein>
    <submittedName>
        <fullName evidence="2">Uncharacterized protein</fullName>
    </submittedName>
</protein>
<feature type="region of interest" description="Disordered" evidence="1">
    <location>
        <begin position="89"/>
        <end position="133"/>
    </location>
</feature>
<dbReference type="InParanoid" id="A0A152A472"/>
<feature type="compositionally biased region" description="Low complexity" evidence="1">
    <location>
        <begin position="121"/>
        <end position="133"/>
    </location>
</feature>
<dbReference type="OrthoDB" id="10267127at2759"/>
<dbReference type="GO" id="GO:0034198">
    <property type="term" value="P:cellular response to amino acid starvation"/>
    <property type="evidence" value="ECO:0007669"/>
    <property type="project" value="TreeGrafter"/>
</dbReference>
<dbReference type="GO" id="GO:0051015">
    <property type="term" value="F:actin filament binding"/>
    <property type="evidence" value="ECO:0007669"/>
    <property type="project" value="TreeGrafter"/>
</dbReference>
<keyword evidence="3" id="KW-1185">Reference proteome</keyword>
<feature type="region of interest" description="Disordered" evidence="1">
    <location>
        <begin position="185"/>
        <end position="214"/>
    </location>
</feature>
<gene>
    <name evidence="2" type="ORF">DLAC_02145</name>
</gene>
<feature type="compositionally biased region" description="Low complexity" evidence="1">
    <location>
        <begin position="89"/>
        <end position="100"/>
    </location>
</feature>
<proteinExistence type="predicted"/>
<dbReference type="InterPro" id="IPR029982">
    <property type="entry name" value="Kptn"/>
</dbReference>
<dbReference type="GO" id="GO:0030027">
    <property type="term" value="C:lamellipodium"/>
    <property type="evidence" value="ECO:0007669"/>
    <property type="project" value="TreeGrafter"/>
</dbReference>
<dbReference type="PANTHER" id="PTHR15435">
    <property type="entry name" value="KICSTOR COMPLEX PROTEIN KAPTIN"/>
    <property type="match status" value="1"/>
</dbReference>
<name>A0A152A472_TIELA</name>
<dbReference type="FunCoup" id="A0A152A472">
    <property type="interactions" value="270"/>
</dbReference>
<evidence type="ECO:0000313" key="2">
    <source>
        <dbReference type="EMBL" id="KYR01053.1"/>
    </source>
</evidence>
<dbReference type="GO" id="GO:0015629">
    <property type="term" value="C:actin cytoskeleton"/>
    <property type="evidence" value="ECO:0007669"/>
    <property type="project" value="InterPro"/>
</dbReference>
<dbReference type="EMBL" id="LODT01000011">
    <property type="protein sequence ID" value="KYR01053.1"/>
    <property type="molecule type" value="Genomic_DNA"/>
</dbReference>
<dbReference type="Proteomes" id="UP000076078">
    <property type="component" value="Unassembled WGS sequence"/>
</dbReference>
<accession>A0A152A472</accession>
<feature type="compositionally biased region" description="Polar residues" evidence="1">
    <location>
        <begin position="101"/>
        <end position="120"/>
    </location>
</feature>
<dbReference type="AlphaFoldDB" id="A0A152A472"/>
<evidence type="ECO:0000256" key="1">
    <source>
        <dbReference type="SAM" id="MobiDB-lite"/>
    </source>
</evidence>
<dbReference type="PANTHER" id="PTHR15435:SF2">
    <property type="entry name" value="KICSTOR COMPLEX PROTEIN KAPTIN"/>
    <property type="match status" value="1"/>
</dbReference>
<reference evidence="2 3" key="1">
    <citation type="submission" date="2015-12" db="EMBL/GenBank/DDBJ databases">
        <title>Dictyostelia acquired genes for synthesis and detection of signals that induce cell-type specialization by lateral gene transfer from prokaryotes.</title>
        <authorList>
            <person name="Gloeckner G."/>
            <person name="Schaap P."/>
        </authorList>
    </citation>
    <scope>NUCLEOTIDE SEQUENCE [LARGE SCALE GENOMIC DNA]</scope>
    <source>
        <strain evidence="2 3">TK</strain>
    </source>
</reference>
<feature type="compositionally biased region" description="Polar residues" evidence="1">
    <location>
        <begin position="189"/>
        <end position="199"/>
    </location>
</feature>
<feature type="compositionally biased region" description="Low complexity" evidence="1">
    <location>
        <begin position="200"/>
        <end position="214"/>
    </location>
</feature>
<dbReference type="GO" id="GO:0007015">
    <property type="term" value="P:actin filament organization"/>
    <property type="evidence" value="ECO:0007669"/>
    <property type="project" value="InterPro"/>
</dbReference>
<organism evidence="2 3">
    <name type="scientific">Tieghemostelium lacteum</name>
    <name type="common">Slime mold</name>
    <name type="synonym">Dictyostelium lacteum</name>
    <dbReference type="NCBI Taxonomy" id="361077"/>
    <lineage>
        <taxon>Eukaryota</taxon>
        <taxon>Amoebozoa</taxon>
        <taxon>Evosea</taxon>
        <taxon>Eumycetozoa</taxon>
        <taxon>Dictyostelia</taxon>
        <taxon>Dictyosteliales</taxon>
        <taxon>Raperosteliaceae</taxon>
        <taxon>Tieghemostelium</taxon>
    </lineage>
</organism>
<evidence type="ECO:0000313" key="3">
    <source>
        <dbReference type="Proteomes" id="UP000076078"/>
    </source>
</evidence>
<comment type="caution">
    <text evidence="2">The sequence shown here is derived from an EMBL/GenBank/DDBJ whole genome shotgun (WGS) entry which is preliminary data.</text>
</comment>
<dbReference type="STRING" id="361077.A0A152A472"/>